<evidence type="ECO:0000313" key="3">
    <source>
        <dbReference type="Proteomes" id="UP001320159"/>
    </source>
</evidence>
<feature type="domain" description="FAS1" evidence="1">
    <location>
        <begin position="19"/>
        <end position="149"/>
    </location>
</feature>
<comment type="caution">
    <text evidence="2">The sequence shown here is derived from an EMBL/GenBank/DDBJ whole genome shotgun (WGS) entry which is preliminary data.</text>
</comment>
<accession>A0AAP2RBN4</accession>
<dbReference type="EMBL" id="PGCK01000002">
    <property type="protein sequence ID" value="MCD1294097.1"/>
    <property type="molecule type" value="Genomic_DNA"/>
</dbReference>
<keyword evidence="3" id="KW-1185">Reference proteome</keyword>
<sequence length="152" mass="16088">MVSVFASPALATSNQMMADKNIVQVAQDSGQFNTLITAVKAADLQDTLSGKGPFTVFAPTDAAFDKLPAGTVQSLVNDKPKLKNILTYHVVPGKLTAADIKNMKTLKTVQGQELKVTVIGDKVMVDGATVTNADIMTNNGVIHVIDKVMMPS</sequence>
<dbReference type="SMART" id="SM00554">
    <property type="entry name" value="FAS1"/>
    <property type="match status" value="1"/>
</dbReference>
<dbReference type="SUPFAM" id="SSF82153">
    <property type="entry name" value="FAS1 domain"/>
    <property type="match status" value="1"/>
</dbReference>
<dbReference type="Gene3D" id="2.30.180.10">
    <property type="entry name" value="FAS1 domain"/>
    <property type="match status" value="1"/>
</dbReference>
<evidence type="ECO:0000313" key="2">
    <source>
        <dbReference type="EMBL" id="MCD1294097.1"/>
    </source>
</evidence>
<dbReference type="InterPro" id="IPR036378">
    <property type="entry name" value="FAS1_dom_sf"/>
</dbReference>
<dbReference type="PROSITE" id="PS50213">
    <property type="entry name" value="FAS1"/>
    <property type="match status" value="1"/>
</dbReference>
<reference evidence="2 3" key="1">
    <citation type="submission" date="2017-11" db="EMBL/GenBank/DDBJ databases">
        <title>Isolation and Characterization of Family Methanocellaceae Species from Potential Methane Hydrate Area Offshore Southwestern Taiwan.</title>
        <authorList>
            <person name="Zhang W.-L."/>
            <person name="Chen W.-C."/>
            <person name="Lai M.-C."/>
            <person name="Chen S.-C."/>
        </authorList>
    </citation>
    <scope>NUCLEOTIDE SEQUENCE [LARGE SCALE GENOMIC DNA]</scope>
    <source>
        <strain evidence="2 3">CWC-04</strain>
    </source>
</reference>
<gene>
    <name evidence="2" type="ORF">CUJ83_03695</name>
</gene>
<dbReference type="PANTHER" id="PTHR10900">
    <property type="entry name" value="PERIOSTIN-RELATED"/>
    <property type="match status" value="1"/>
</dbReference>
<dbReference type="Proteomes" id="UP001320159">
    <property type="component" value="Unassembled WGS sequence"/>
</dbReference>
<dbReference type="InterPro" id="IPR050904">
    <property type="entry name" value="Adhesion/Biosynth-related"/>
</dbReference>
<dbReference type="PANTHER" id="PTHR10900:SF77">
    <property type="entry name" value="FI19380P1"/>
    <property type="match status" value="1"/>
</dbReference>
<name>A0AAP2RBN4_9EURY</name>
<dbReference type="GO" id="GO:0005615">
    <property type="term" value="C:extracellular space"/>
    <property type="evidence" value="ECO:0007669"/>
    <property type="project" value="TreeGrafter"/>
</dbReference>
<organism evidence="2 3">
    <name type="scientific">Methanooceanicella nereidis</name>
    <dbReference type="NCBI Taxonomy" id="2052831"/>
    <lineage>
        <taxon>Archaea</taxon>
        <taxon>Methanobacteriati</taxon>
        <taxon>Methanobacteriota</taxon>
        <taxon>Stenosarchaea group</taxon>
        <taxon>Methanomicrobia</taxon>
        <taxon>Methanocellales</taxon>
        <taxon>Methanocellaceae</taxon>
        <taxon>Methanooceanicella</taxon>
    </lineage>
</organism>
<evidence type="ECO:0000259" key="1">
    <source>
        <dbReference type="PROSITE" id="PS50213"/>
    </source>
</evidence>
<proteinExistence type="predicted"/>
<dbReference type="FunFam" id="2.30.180.10:FF:000019">
    <property type="entry name" value="Cell surface lipoprotein"/>
    <property type="match status" value="1"/>
</dbReference>
<protein>
    <recommendedName>
        <fullName evidence="1">FAS1 domain-containing protein</fullName>
    </recommendedName>
</protein>
<dbReference type="InterPro" id="IPR000782">
    <property type="entry name" value="FAS1_domain"/>
</dbReference>
<dbReference type="Pfam" id="PF02469">
    <property type="entry name" value="Fasciclin"/>
    <property type="match status" value="1"/>
</dbReference>
<dbReference type="AlphaFoldDB" id="A0AAP2RBN4"/>